<evidence type="ECO:0008006" key="4">
    <source>
        <dbReference type="Google" id="ProtNLM"/>
    </source>
</evidence>
<evidence type="ECO:0000313" key="3">
    <source>
        <dbReference type="Proteomes" id="UP001321473"/>
    </source>
</evidence>
<dbReference type="InterPro" id="IPR002970">
    <property type="entry name" value="Tick_his-bd"/>
</dbReference>
<proteinExistence type="predicted"/>
<comment type="caution">
    <text evidence="2">The sequence shown here is derived from an EMBL/GenBank/DDBJ whole genome shotgun (WGS) entry which is preliminary data.</text>
</comment>
<gene>
    <name evidence="2" type="ORF">V5799_008981</name>
</gene>
<dbReference type="GO" id="GO:0043176">
    <property type="term" value="F:amine binding"/>
    <property type="evidence" value="ECO:0007669"/>
    <property type="project" value="InterPro"/>
</dbReference>
<evidence type="ECO:0000256" key="1">
    <source>
        <dbReference type="SAM" id="SignalP"/>
    </source>
</evidence>
<feature type="chain" id="PRO_5042999505" description="Lipocalin" evidence="1">
    <location>
        <begin position="17"/>
        <end position="227"/>
    </location>
</feature>
<name>A0AAQ4FBI5_AMBAM</name>
<keyword evidence="3" id="KW-1185">Reference proteome</keyword>
<sequence length="227" mass="25809">MVAVLFYFYLVTGVLSSPDVQNGIIECPVNSTWLGKFSDGWSFMTDNTPMYLTRRTFNPDPKGRNLTACVSANTTRADNTTNEVEQTLTYYNLTSCKWLNFTKNYTAYSFYSNETVRNAFNSSIYDITLNLNIQALSCRFMFIGKPVTYPVVYTDHECLLTYLPYRGNDSVACEVWVKGSYFENSSETCCDKIFDQLCAPMAQIMYNATQCNILNDPAAPRAVKNKE</sequence>
<reference evidence="2 3" key="1">
    <citation type="journal article" date="2023" name="Arcadia Sci">
        <title>De novo assembly of a long-read Amblyomma americanum tick genome.</title>
        <authorList>
            <person name="Chou S."/>
            <person name="Poskanzer K.E."/>
            <person name="Rollins M."/>
            <person name="Thuy-Boun P.S."/>
        </authorList>
    </citation>
    <scope>NUCLEOTIDE SEQUENCE [LARGE SCALE GENOMIC DNA]</scope>
    <source>
        <strain evidence="2">F_SG_1</strain>
        <tissue evidence="2">Salivary glands</tissue>
    </source>
</reference>
<dbReference type="GO" id="GO:0030682">
    <property type="term" value="P:symbiont-mediated perturbation of host defenses"/>
    <property type="evidence" value="ECO:0007669"/>
    <property type="project" value="InterPro"/>
</dbReference>
<dbReference type="Proteomes" id="UP001321473">
    <property type="component" value="Unassembled WGS sequence"/>
</dbReference>
<dbReference type="SUPFAM" id="SSF50814">
    <property type="entry name" value="Lipocalins"/>
    <property type="match status" value="1"/>
</dbReference>
<protein>
    <recommendedName>
        <fullName evidence="4">Lipocalin</fullName>
    </recommendedName>
</protein>
<dbReference type="InterPro" id="IPR012674">
    <property type="entry name" value="Calycin"/>
</dbReference>
<dbReference type="AlphaFoldDB" id="A0AAQ4FBI5"/>
<feature type="signal peptide" evidence="1">
    <location>
        <begin position="1"/>
        <end position="16"/>
    </location>
</feature>
<dbReference type="Pfam" id="PF02098">
    <property type="entry name" value="His_binding"/>
    <property type="match status" value="1"/>
</dbReference>
<keyword evidence="1" id="KW-0732">Signal</keyword>
<accession>A0AAQ4FBI5</accession>
<dbReference type="Gene3D" id="2.40.128.20">
    <property type="match status" value="1"/>
</dbReference>
<dbReference type="EMBL" id="JARKHS020004384">
    <property type="protein sequence ID" value="KAK8784654.1"/>
    <property type="molecule type" value="Genomic_DNA"/>
</dbReference>
<organism evidence="2 3">
    <name type="scientific">Amblyomma americanum</name>
    <name type="common">Lone star tick</name>
    <dbReference type="NCBI Taxonomy" id="6943"/>
    <lineage>
        <taxon>Eukaryota</taxon>
        <taxon>Metazoa</taxon>
        <taxon>Ecdysozoa</taxon>
        <taxon>Arthropoda</taxon>
        <taxon>Chelicerata</taxon>
        <taxon>Arachnida</taxon>
        <taxon>Acari</taxon>
        <taxon>Parasitiformes</taxon>
        <taxon>Ixodida</taxon>
        <taxon>Ixodoidea</taxon>
        <taxon>Ixodidae</taxon>
        <taxon>Amblyomminae</taxon>
        <taxon>Amblyomma</taxon>
    </lineage>
</organism>
<evidence type="ECO:0000313" key="2">
    <source>
        <dbReference type="EMBL" id="KAK8784654.1"/>
    </source>
</evidence>